<evidence type="ECO:0000259" key="2">
    <source>
        <dbReference type="PROSITE" id="PS51819"/>
    </source>
</evidence>
<evidence type="ECO:0000313" key="4">
    <source>
        <dbReference type="Proteomes" id="UP000597507"/>
    </source>
</evidence>
<accession>A0A8J2ZC93</accession>
<dbReference type="GO" id="GO:0046491">
    <property type="term" value="P:L-methylmalonyl-CoA metabolic process"/>
    <property type="evidence" value="ECO:0007669"/>
    <property type="project" value="TreeGrafter"/>
</dbReference>
<protein>
    <submittedName>
        <fullName evidence="3">Glyoxalase</fullName>
    </submittedName>
</protein>
<dbReference type="InterPro" id="IPR051785">
    <property type="entry name" value="MMCE/EMCE_epimerase"/>
</dbReference>
<proteinExistence type="predicted"/>
<dbReference type="PANTHER" id="PTHR43048">
    <property type="entry name" value="METHYLMALONYL-COA EPIMERASE"/>
    <property type="match status" value="1"/>
</dbReference>
<evidence type="ECO:0000313" key="3">
    <source>
        <dbReference type="EMBL" id="GGG37394.1"/>
    </source>
</evidence>
<dbReference type="InterPro" id="IPR037523">
    <property type="entry name" value="VOC_core"/>
</dbReference>
<dbReference type="InterPro" id="IPR029068">
    <property type="entry name" value="Glyas_Bleomycin-R_OHBP_Dase"/>
</dbReference>
<dbReference type="Pfam" id="PF00903">
    <property type="entry name" value="Glyoxalase"/>
    <property type="match status" value="1"/>
</dbReference>
<evidence type="ECO:0000256" key="1">
    <source>
        <dbReference type="ARBA" id="ARBA00022723"/>
    </source>
</evidence>
<dbReference type="EMBL" id="BMKS01000007">
    <property type="protein sequence ID" value="GGG37394.1"/>
    <property type="molecule type" value="Genomic_DNA"/>
</dbReference>
<dbReference type="InterPro" id="IPR004360">
    <property type="entry name" value="Glyas_Fos-R_dOase_dom"/>
</dbReference>
<dbReference type="PROSITE" id="PS51819">
    <property type="entry name" value="VOC"/>
    <property type="match status" value="1"/>
</dbReference>
<dbReference type="GO" id="GO:0046872">
    <property type="term" value="F:metal ion binding"/>
    <property type="evidence" value="ECO:0007669"/>
    <property type="project" value="UniProtKB-KW"/>
</dbReference>
<feature type="domain" description="VOC" evidence="2">
    <location>
        <begin position="5"/>
        <end position="132"/>
    </location>
</feature>
<dbReference type="Gene3D" id="3.10.180.10">
    <property type="entry name" value="2,3-Dihydroxybiphenyl 1,2-Dioxygenase, domain 1"/>
    <property type="match status" value="1"/>
</dbReference>
<comment type="caution">
    <text evidence="3">The sequence shown here is derived from an EMBL/GenBank/DDBJ whole genome shotgun (WGS) entry which is preliminary data.</text>
</comment>
<gene>
    <name evidence="3" type="ORF">GCM10010964_26560</name>
</gene>
<keyword evidence="1" id="KW-0479">Metal-binding</keyword>
<name>A0A8J2ZC93_9PROT</name>
<dbReference type="AlphaFoldDB" id="A0A8J2ZC93"/>
<dbReference type="RefSeq" id="WP_188900959.1">
    <property type="nucleotide sequence ID" value="NZ_BMKS01000007.1"/>
</dbReference>
<dbReference type="SUPFAM" id="SSF54593">
    <property type="entry name" value="Glyoxalase/Bleomycin resistance protein/Dihydroxybiphenyl dioxygenase"/>
    <property type="match status" value="1"/>
</dbReference>
<organism evidence="3 4">
    <name type="scientific">Caldovatus sediminis</name>
    <dbReference type="NCBI Taxonomy" id="2041189"/>
    <lineage>
        <taxon>Bacteria</taxon>
        <taxon>Pseudomonadati</taxon>
        <taxon>Pseudomonadota</taxon>
        <taxon>Alphaproteobacteria</taxon>
        <taxon>Acetobacterales</taxon>
        <taxon>Roseomonadaceae</taxon>
        <taxon>Caldovatus</taxon>
    </lineage>
</organism>
<keyword evidence="4" id="KW-1185">Reference proteome</keyword>
<dbReference type="CDD" id="cd06587">
    <property type="entry name" value="VOC"/>
    <property type="match status" value="1"/>
</dbReference>
<dbReference type="PANTHER" id="PTHR43048:SF5">
    <property type="entry name" value="BLR5325 PROTEIN"/>
    <property type="match status" value="1"/>
</dbReference>
<sequence length="133" mass="14719">MRAYRFDHVHLRTPDPDATARFFETMFGAEVTRDVYPPGTLYPGQLRVTMRLGGQTVLLAPPHPQEPTAPAPRFPYFGLEHIGLAVDDVDAAAEELRAKGAEVAIGPLMRSPGLRLAFIRGPEGIMVELVQRR</sequence>
<dbReference type="Proteomes" id="UP000597507">
    <property type="component" value="Unassembled WGS sequence"/>
</dbReference>
<dbReference type="GO" id="GO:0004493">
    <property type="term" value="F:methylmalonyl-CoA epimerase activity"/>
    <property type="evidence" value="ECO:0007669"/>
    <property type="project" value="TreeGrafter"/>
</dbReference>
<reference evidence="3 4" key="1">
    <citation type="journal article" date="2014" name="Int. J. Syst. Evol. Microbiol.">
        <title>Complete genome sequence of Corynebacterium casei LMG S-19264T (=DSM 44701T), isolated from a smear-ripened cheese.</title>
        <authorList>
            <consortium name="US DOE Joint Genome Institute (JGI-PGF)"/>
            <person name="Walter F."/>
            <person name="Albersmeier A."/>
            <person name="Kalinowski J."/>
            <person name="Ruckert C."/>
        </authorList>
    </citation>
    <scope>NUCLEOTIDE SEQUENCE [LARGE SCALE GENOMIC DNA]</scope>
    <source>
        <strain evidence="3 4">CGMCC 1.16330</strain>
    </source>
</reference>